<organism evidence="5 6">
    <name type="scientific">Patella caerulea</name>
    <name type="common">Rayed Mediterranean limpet</name>
    <dbReference type="NCBI Taxonomy" id="87958"/>
    <lineage>
        <taxon>Eukaryota</taxon>
        <taxon>Metazoa</taxon>
        <taxon>Spiralia</taxon>
        <taxon>Lophotrochozoa</taxon>
        <taxon>Mollusca</taxon>
        <taxon>Gastropoda</taxon>
        <taxon>Patellogastropoda</taxon>
        <taxon>Patelloidea</taxon>
        <taxon>Patellidae</taxon>
        <taxon>Patella</taxon>
    </lineage>
</organism>
<name>A0AAN8PM95_PATCE</name>
<dbReference type="Pfam" id="PF00497">
    <property type="entry name" value="SBP_bac_3"/>
    <property type="match status" value="1"/>
</dbReference>
<feature type="chain" id="PRO_5042831299" description="Solute-binding protein family 3/N-terminal domain-containing protein" evidence="3">
    <location>
        <begin position="23"/>
        <end position="272"/>
    </location>
</feature>
<dbReference type="InterPro" id="IPR001638">
    <property type="entry name" value="Solute-binding_3/MltF_N"/>
</dbReference>
<evidence type="ECO:0000259" key="4">
    <source>
        <dbReference type="Pfam" id="PF00497"/>
    </source>
</evidence>
<accession>A0AAN8PM95</accession>
<dbReference type="Proteomes" id="UP001347796">
    <property type="component" value="Unassembled WGS sequence"/>
</dbReference>
<dbReference type="PANTHER" id="PTHR35936">
    <property type="entry name" value="MEMBRANE-BOUND LYTIC MUREIN TRANSGLYCOSYLASE F"/>
    <property type="match status" value="1"/>
</dbReference>
<comment type="subcellular location">
    <subcellularLocation>
        <location evidence="1">Cell envelope</location>
    </subcellularLocation>
</comment>
<evidence type="ECO:0000313" key="5">
    <source>
        <dbReference type="EMBL" id="KAK6180147.1"/>
    </source>
</evidence>
<dbReference type="PROSITE" id="PS01039">
    <property type="entry name" value="SBP_BACTERIAL_3"/>
    <property type="match status" value="1"/>
</dbReference>
<protein>
    <recommendedName>
        <fullName evidence="4">Solute-binding protein family 3/N-terminal domain-containing protein</fullName>
    </recommendedName>
</protein>
<dbReference type="EMBL" id="JAZGQO010000008">
    <property type="protein sequence ID" value="KAK6180147.1"/>
    <property type="molecule type" value="Genomic_DNA"/>
</dbReference>
<evidence type="ECO:0000256" key="2">
    <source>
        <dbReference type="ARBA" id="ARBA00022729"/>
    </source>
</evidence>
<dbReference type="AlphaFoldDB" id="A0AAN8PM95"/>
<proteinExistence type="predicted"/>
<dbReference type="SUPFAM" id="SSF53850">
    <property type="entry name" value="Periplasmic binding protein-like II"/>
    <property type="match status" value="1"/>
</dbReference>
<gene>
    <name evidence="5" type="ORF">SNE40_012348</name>
</gene>
<evidence type="ECO:0000256" key="1">
    <source>
        <dbReference type="ARBA" id="ARBA00004196"/>
    </source>
</evidence>
<keyword evidence="6" id="KW-1185">Reference proteome</keyword>
<dbReference type="Gene3D" id="3.40.190.10">
    <property type="entry name" value="Periplasmic binding protein-like II"/>
    <property type="match status" value="2"/>
</dbReference>
<evidence type="ECO:0000313" key="6">
    <source>
        <dbReference type="Proteomes" id="UP001347796"/>
    </source>
</evidence>
<keyword evidence="2 3" id="KW-0732">Signal</keyword>
<evidence type="ECO:0000256" key="3">
    <source>
        <dbReference type="SAM" id="SignalP"/>
    </source>
</evidence>
<dbReference type="InterPro" id="IPR018313">
    <property type="entry name" value="SBP_3_CS"/>
</dbReference>
<dbReference type="PANTHER" id="PTHR35936:SF19">
    <property type="entry name" value="AMINO-ACID-BINDING PROTEIN YXEM-RELATED"/>
    <property type="match status" value="1"/>
</dbReference>
<comment type="caution">
    <text evidence="5">The sequence shown here is derived from an EMBL/GenBank/DDBJ whole genome shotgun (WGS) entry which is preliminary data.</text>
</comment>
<feature type="domain" description="Solute-binding protein family 3/N-terminal" evidence="4">
    <location>
        <begin position="30"/>
        <end position="248"/>
    </location>
</feature>
<feature type="signal peptide" evidence="3">
    <location>
        <begin position="1"/>
        <end position="22"/>
    </location>
</feature>
<sequence length="272" mass="30785">MMNKLMYLTVLFNGFILDFIFSAEDKTWVFAFSGNRKPLNFEDERVGVLNGFEVEVVKKVCQTANKTCATTISPYAECVRTIDNHFYPGRGIMSGWFDACPGYTITHDRINSMDFTLPYYKTHAKFAVAPGNPTNFTLEKLASSTLTHLSGSYTNEQCLGRLGYIVANVTISYSLPQARESILTGESDVLFSPRGRIPGLWVLRETLHCDLGGVGVMVKKGSELTRWWDEAFTAIYYNGEYEQICNKWRADYRNSIKCLDPRESDEFRAGGK</sequence>
<reference evidence="5 6" key="1">
    <citation type="submission" date="2024-01" db="EMBL/GenBank/DDBJ databases">
        <title>The genome of the rayed Mediterranean limpet Patella caerulea (Linnaeus, 1758).</title>
        <authorList>
            <person name="Anh-Thu Weber A."/>
            <person name="Halstead-Nussloch G."/>
        </authorList>
    </citation>
    <scope>NUCLEOTIDE SEQUENCE [LARGE SCALE GENOMIC DNA]</scope>
    <source>
        <strain evidence="5">AATW-2023a</strain>
        <tissue evidence="5">Whole specimen</tissue>
    </source>
</reference>